<evidence type="ECO:0000256" key="2">
    <source>
        <dbReference type="ARBA" id="ARBA00022723"/>
    </source>
</evidence>
<dbReference type="InterPro" id="IPR013785">
    <property type="entry name" value="Aldolase_TIM"/>
</dbReference>
<protein>
    <submittedName>
        <fullName evidence="7">COG0535 Predicted Fe-S oxidoreductases</fullName>
    </submittedName>
</protein>
<evidence type="ECO:0000256" key="4">
    <source>
        <dbReference type="ARBA" id="ARBA00023014"/>
    </source>
</evidence>
<sequence>MTINLTPEIGSNFCYAPWTNIHINPQGDYKTCCAGTNPLVNLRQAPVQDALTNPVLDEIKQALLNNQEHPNCKICINSEKHTSVSERTWYNNIAENKVIPIANTNDQVVQNLDIRWNNTCNLSCVYCGGFASSIWAQLERRPLERVDYGQNLEGIIDHINQHRSTIKNLGLLGGEPLLQKENEALLDIIDNNVHVNVITNLSVPLEKNKIFKRLVEMDNVTWDISFETVGKRFEYVRHGASWSMMLKNIELLRYATKDKPRQSANITGQYSIYNCLDLRDVIKYFIDHNMPMVRWNELTDPFILSPFSLPDHLIQRSIKEITKALDYASKFNKFRYQTVQKDFFTRQITNLQNTSNPGVDIEKLYTWHSRQEQRYWPDAELKFENLWPEFRQNTLP</sequence>
<accession>A0A6J5L4B0</accession>
<reference evidence="7" key="1">
    <citation type="submission" date="2020-04" db="EMBL/GenBank/DDBJ databases">
        <authorList>
            <person name="Chiriac C."/>
            <person name="Salcher M."/>
            <person name="Ghai R."/>
            <person name="Kavagutti S V."/>
        </authorList>
    </citation>
    <scope>NUCLEOTIDE SEQUENCE</scope>
</reference>
<dbReference type="PANTHER" id="PTHR11228:SF7">
    <property type="entry name" value="PQQA PEPTIDE CYCLASE"/>
    <property type="match status" value="1"/>
</dbReference>
<dbReference type="InterPro" id="IPR007197">
    <property type="entry name" value="rSAM"/>
</dbReference>
<dbReference type="Pfam" id="PF04055">
    <property type="entry name" value="Radical_SAM"/>
    <property type="match status" value="1"/>
</dbReference>
<evidence type="ECO:0000256" key="1">
    <source>
        <dbReference type="ARBA" id="ARBA00022691"/>
    </source>
</evidence>
<feature type="domain" description="Radical SAM core" evidence="5">
    <location>
        <begin position="118"/>
        <end position="255"/>
    </location>
</feature>
<dbReference type="SUPFAM" id="SSF102114">
    <property type="entry name" value="Radical SAM enzymes"/>
    <property type="match status" value="2"/>
</dbReference>
<proteinExistence type="predicted"/>
<evidence type="ECO:0000256" key="3">
    <source>
        <dbReference type="ARBA" id="ARBA00023004"/>
    </source>
</evidence>
<gene>
    <name evidence="7" type="ORF">UFOVP112_7</name>
</gene>
<dbReference type="GO" id="GO:0051536">
    <property type="term" value="F:iron-sulfur cluster binding"/>
    <property type="evidence" value="ECO:0007669"/>
    <property type="project" value="UniProtKB-KW"/>
</dbReference>
<dbReference type="InterPro" id="IPR050377">
    <property type="entry name" value="Radical_SAM_PqqE_MftC-like"/>
</dbReference>
<organism evidence="7">
    <name type="scientific">uncultured Caudovirales phage</name>
    <dbReference type="NCBI Taxonomy" id="2100421"/>
    <lineage>
        <taxon>Viruses</taxon>
        <taxon>Duplodnaviria</taxon>
        <taxon>Heunggongvirae</taxon>
        <taxon>Uroviricota</taxon>
        <taxon>Caudoviricetes</taxon>
        <taxon>Peduoviridae</taxon>
        <taxon>Maltschvirus</taxon>
        <taxon>Maltschvirus maltsch</taxon>
    </lineage>
</organism>
<dbReference type="Gene3D" id="3.20.20.70">
    <property type="entry name" value="Aldolase class I"/>
    <property type="match status" value="2"/>
</dbReference>
<dbReference type="GO" id="GO:0046872">
    <property type="term" value="F:metal ion binding"/>
    <property type="evidence" value="ECO:0007669"/>
    <property type="project" value="UniProtKB-KW"/>
</dbReference>
<keyword evidence="4" id="KW-0411">Iron-sulfur</keyword>
<dbReference type="EMBL" id="LR796233">
    <property type="protein sequence ID" value="CAB4128123.1"/>
    <property type="molecule type" value="Genomic_DNA"/>
</dbReference>
<dbReference type="PANTHER" id="PTHR11228">
    <property type="entry name" value="RADICAL SAM DOMAIN PROTEIN"/>
    <property type="match status" value="1"/>
</dbReference>
<evidence type="ECO:0000259" key="6">
    <source>
        <dbReference type="Pfam" id="PF13186"/>
    </source>
</evidence>
<dbReference type="NCBIfam" id="NF033640">
    <property type="entry name" value="N_Twi_rSAM"/>
    <property type="match status" value="1"/>
</dbReference>
<dbReference type="InterPro" id="IPR023885">
    <property type="entry name" value="4Fe4S-binding_SPASM_dom"/>
</dbReference>
<dbReference type="GO" id="GO:0003824">
    <property type="term" value="F:catalytic activity"/>
    <property type="evidence" value="ECO:0007669"/>
    <property type="project" value="InterPro"/>
</dbReference>
<evidence type="ECO:0000313" key="7">
    <source>
        <dbReference type="EMBL" id="CAB4128123.1"/>
    </source>
</evidence>
<dbReference type="Pfam" id="PF13186">
    <property type="entry name" value="SPASM"/>
    <property type="match status" value="1"/>
</dbReference>
<dbReference type="CDD" id="cd21109">
    <property type="entry name" value="SPASM"/>
    <property type="match status" value="1"/>
</dbReference>
<evidence type="ECO:0000259" key="5">
    <source>
        <dbReference type="Pfam" id="PF04055"/>
    </source>
</evidence>
<keyword evidence="1" id="KW-0949">S-adenosyl-L-methionine</keyword>
<keyword evidence="3" id="KW-0408">Iron</keyword>
<name>A0A6J5L4B0_9CAUD</name>
<dbReference type="SFLD" id="SFLDS00029">
    <property type="entry name" value="Radical_SAM"/>
    <property type="match status" value="1"/>
</dbReference>
<keyword evidence="2" id="KW-0479">Metal-binding</keyword>
<dbReference type="InterPro" id="IPR058240">
    <property type="entry name" value="rSAM_sf"/>
</dbReference>
<feature type="domain" description="4Fe4S-binding SPASM" evidence="6">
    <location>
        <begin position="14"/>
        <end position="75"/>
    </location>
</feature>